<reference evidence="3" key="1">
    <citation type="journal article" date="2023" name="Genome Biol. Evol.">
        <title>Long-read-based Genome Assembly of Drosophila gunungcola Reveals Fewer Chemosensory Genes in Flower-breeding Species.</title>
        <authorList>
            <person name="Negi A."/>
            <person name="Liao B.Y."/>
            <person name="Yeh S.D."/>
        </authorList>
    </citation>
    <scope>NUCLEOTIDE SEQUENCE</scope>
    <source>
        <strain evidence="3">Sukarami</strain>
    </source>
</reference>
<evidence type="ECO:0000313" key="5">
    <source>
        <dbReference type="Proteomes" id="UP001059596"/>
    </source>
</evidence>
<organism evidence="3 5">
    <name type="scientific">Drosophila gunungcola</name>
    <name type="common">fruit fly</name>
    <dbReference type="NCBI Taxonomy" id="103775"/>
    <lineage>
        <taxon>Eukaryota</taxon>
        <taxon>Metazoa</taxon>
        <taxon>Ecdysozoa</taxon>
        <taxon>Arthropoda</taxon>
        <taxon>Hexapoda</taxon>
        <taxon>Insecta</taxon>
        <taxon>Pterygota</taxon>
        <taxon>Neoptera</taxon>
        <taxon>Endopterygota</taxon>
        <taxon>Diptera</taxon>
        <taxon>Brachycera</taxon>
        <taxon>Muscomorpha</taxon>
        <taxon>Ephydroidea</taxon>
        <taxon>Drosophilidae</taxon>
        <taxon>Drosophila</taxon>
        <taxon>Sophophora</taxon>
    </lineage>
</organism>
<dbReference type="OrthoDB" id="7870158at2759"/>
<dbReference type="EMBL" id="JAMKOV010000010">
    <property type="protein sequence ID" value="KAI8037820.1"/>
    <property type="molecule type" value="Genomic_DNA"/>
</dbReference>
<evidence type="ECO:0000313" key="4">
    <source>
        <dbReference type="EMBL" id="KAI8037820.1"/>
    </source>
</evidence>
<accession>A0A9P9YHH5</accession>
<keyword evidence="2" id="KW-0732">Signal</keyword>
<protein>
    <submittedName>
        <fullName evidence="3">Uncharacterized protein</fullName>
    </submittedName>
</protein>
<feature type="region of interest" description="Disordered" evidence="1">
    <location>
        <begin position="111"/>
        <end position="135"/>
    </location>
</feature>
<proteinExistence type="predicted"/>
<name>A0A9P9YHH5_9MUSC</name>
<keyword evidence="5" id="KW-1185">Reference proteome</keyword>
<evidence type="ECO:0000313" key="3">
    <source>
        <dbReference type="EMBL" id="KAI8036659.1"/>
    </source>
</evidence>
<dbReference type="EMBL" id="JAMKOV010000015">
    <property type="protein sequence ID" value="KAI8036659.1"/>
    <property type="molecule type" value="Genomic_DNA"/>
</dbReference>
<dbReference type="Proteomes" id="UP001059596">
    <property type="component" value="Unassembled WGS sequence"/>
</dbReference>
<sequence>MGFTVHFNVLFVLLLMVLDLGQPNSEHEDYIDPEEPPDDHLTRPDMEYVDGDNEVKTSFDYHNENQDHLTIDQPDPQNETLADINIETYDDHLTTEFEDLYDRILDVLSPKMPNEDQEDQNLNQDLSYHNDPDPDDEYEIEDRIVRYAMHQWHEEI</sequence>
<evidence type="ECO:0000256" key="2">
    <source>
        <dbReference type="SAM" id="SignalP"/>
    </source>
</evidence>
<dbReference type="AlphaFoldDB" id="A0A9P9YHH5"/>
<feature type="signal peptide" evidence="2">
    <location>
        <begin position="1"/>
        <end position="23"/>
    </location>
</feature>
<feature type="chain" id="PRO_5040653993" evidence="2">
    <location>
        <begin position="24"/>
        <end position="156"/>
    </location>
</feature>
<gene>
    <name evidence="4" type="ORF">M5D96_009321</name>
    <name evidence="3" type="ORF">M5D96_010460</name>
</gene>
<comment type="caution">
    <text evidence="3">The sequence shown here is derived from an EMBL/GenBank/DDBJ whole genome shotgun (WGS) entry which is preliminary data.</text>
</comment>
<evidence type="ECO:0000256" key="1">
    <source>
        <dbReference type="SAM" id="MobiDB-lite"/>
    </source>
</evidence>